<reference evidence="6" key="1">
    <citation type="submission" date="2024-02" db="UniProtKB">
        <authorList>
            <consortium name="WormBaseParasite"/>
        </authorList>
    </citation>
    <scope>IDENTIFICATION</scope>
</reference>
<sequence length="560" mass="62726">LSQYLFFPKIEKRGITLQNTPFCHTLMYQEPNPKVEAPVSPDMKRRSPTNVLSNELIDSINAESEIPVNQAKRTKQDDESLLNTNEQSTSIITTLQEHNIEPKIEANIESQVLTNIGINQNNRTNNIVLEDKNTQPTIKEEHFVTTNEGGDSDQKISEMREKLQVGSENSPPSKQEDQSQGQQKSDHHQQQSHEMSGNNDNSGRKNDTKYEIRLLLATKMAGAVIGRQGSVIKKLRTDFNANISIPDKKMPERVLTISASFDNIMKIFDVVLPRILEEQRNTTDDNEVRMIVHQSQAGAIIGRGGSKVKELREKSHAYLKVYTDFCPRSTDRVIQITGNQEKIRTAVSLIIDYLRTIPIKGNIQNYDASNYNPSHINSYGGYPSPMMGRDMLPPYQLSHGRGLQMHSRGPERSYYDPGYSYNGPPMYNCSTKRSGGSGYQGPPPQYSRPAPMDYVGINRSGGIPPPPPGGQDYTIQTNQVSIPNNYCGLVIGKEGSKIKQIRQKSGAKIDVEPSNGSLDRIITIQGTYSQIQMAQYLLQSCIKNQESTGAKRTYGGQRYQ</sequence>
<proteinExistence type="predicted"/>
<feature type="domain" description="K Homology" evidence="4">
    <location>
        <begin position="284"/>
        <end position="355"/>
    </location>
</feature>
<dbReference type="PANTHER" id="PTHR10288">
    <property type="entry name" value="KH DOMAIN CONTAINING RNA BINDING PROTEIN"/>
    <property type="match status" value="1"/>
</dbReference>
<dbReference type="CDD" id="cd22432">
    <property type="entry name" value="KH-I_HNRNPK_rpt1"/>
    <property type="match status" value="1"/>
</dbReference>
<feature type="compositionally biased region" description="Basic and acidic residues" evidence="3">
    <location>
        <begin position="152"/>
        <end position="163"/>
    </location>
</feature>
<dbReference type="Gene3D" id="3.30.1370.10">
    <property type="entry name" value="K Homology domain, type 1"/>
    <property type="match status" value="3"/>
</dbReference>
<dbReference type="PROSITE" id="PS50084">
    <property type="entry name" value="KH_TYPE_1"/>
    <property type="match status" value="3"/>
</dbReference>
<dbReference type="AlphaFoldDB" id="A0AAF5HYJ6"/>
<organism evidence="5 6">
    <name type="scientific">Strongyloides stercoralis</name>
    <name type="common">Threadworm</name>
    <dbReference type="NCBI Taxonomy" id="6248"/>
    <lineage>
        <taxon>Eukaryota</taxon>
        <taxon>Metazoa</taxon>
        <taxon>Ecdysozoa</taxon>
        <taxon>Nematoda</taxon>
        <taxon>Chromadorea</taxon>
        <taxon>Rhabditida</taxon>
        <taxon>Tylenchina</taxon>
        <taxon>Panagrolaimomorpha</taxon>
        <taxon>Strongyloidoidea</taxon>
        <taxon>Strongyloididae</taxon>
        <taxon>Strongyloides</taxon>
    </lineage>
</organism>
<dbReference type="SMART" id="SM00322">
    <property type="entry name" value="KH"/>
    <property type="match status" value="3"/>
</dbReference>
<feature type="compositionally biased region" description="Basic and acidic residues" evidence="3">
    <location>
        <begin position="129"/>
        <end position="143"/>
    </location>
</feature>
<name>A0AAF5HYJ6_STRER</name>
<protein>
    <submittedName>
        <fullName evidence="6">K Homology domain-containing protein</fullName>
    </submittedName>
</protein>
<evidence type="ECO:0000313" key="6">
    <source>
        <dbReference type="WBParaSite" id="TCONS_00002886.p1"/>
    </source>
</evidence>
<evidence type="ECO:0000256" key="1">
    <source>
        <dbReference type="ARBA" id="ARBA00022737"/>
    </source>
</evidence>
<dbReference type="CDD" id="cd22433">
    <property type="entry name" value="KH-I_HNRNPK_rpt2"/>
    <property type="match status" value="1"/>
</dbReference>
<feature type="domain" description="K Homology" evidence="4">
    <location>
        <begin position="208"/>
        <end position="276"/>
    </location>
</feature>
<accession>A0AAF5HYJ6</accession>
<evidence type="ECO:0000256" key="2">
    <source>
        <dbReference type="PROSITE-ProRule" id="PRU00117"/>
    </source>
</evidence>
<dbReference type="InterPro" id="IPR036612">
    <property type="entry name" value="KH_dom_type_1_sf"/>
</dbReference>
<feature type="domain" description="K Homology" evidence="4">
    <location>
        <begin position="474"/>
        <end position="543"/>
    </location>
</feature>
<dbReference type="GO" id="GO:0003723">
    <property type="term" value="F:RNA binding"/>
    <property type="evidence" value="ECO:0007669"/>
    <property type="project" value="UniProtKB-UniRule"/>
</dbReference>
<dbReference type="InterPro" id="IPR004088">
    <property type="entry name" value="KH_dom_type_1"/>
</dbReference>
<evidence type="ECO:0000256" key="3">
    <source>
        <dbReference type="SAM" id="MobiDB-lite"/>
    </source>
</evidence>
<evidence type="ECO:0000259" key="4">
    <source>
        <dbReference type="SMART" id="SM00322"/>
    </source>
</evidence>
<keyword evidence="5" id="KW-1185">Reference proteome</keyword>
<keyword evidence="1" id="KW-0677">Repeat</keyword>
<dbReference type="Pfam" id="PF00013">
    <property type="entry name" value="KH_1"/>
    <property type="match status" value="3"/>
</dbReference>
<dbReference type="InterPro" id="IPR004087">
    <property type="entry name" value="KH_dom"/>
</dbReference>
<keyword evidence="2" id="KW-0694">RNA-binding</keyword>
<feature type="region of interest" description="Disordered" evidence="3">
    <location>
        <begin position="127"/>
        <end position="206"/>
    </location>
</feature>
<dbReference type="WBParaSite" id="TCONS_00002886.p1">
    <property type="protein sequence ID" value="TCONS_00002886.p1"/>
    <property type="gene ID" value="XLOC_002679"/>
</dbReference>
<dbReference type="Proteomes" id="UP000035681">
    <property type="component" value="Unplaced"/>
</dbReference>
<evidence type="ECO:0000313" key="5">
    <source>
        <dbReference type="Proteomes" id="UP000035681"/>
    </source>
</evidence>
<dbReference type="SUPFAM" id="SSF54791">
    <property type="entry name" value="Eukaryotic type KH-domain (KH-domain type I)"/>
    <property type="match status" value="3"/>
</dbReference>